<organism evidence="2 3">
    <name type="scientific">Mucilaginibacter terrae</name>
    <dbReference type="NCBI Taxonomy" id="1955052"/>
    <lineage>
        <taxon>Bacteria</taxon>
        <taxon>Pseudomonadati</taxon>
        <taxon>Bacteroidota</taxon>
        <taxon>Sphingobacteriia</taxon>
        <taxon>Sphingobacteriales</taxon>
        <taxon>Sphingobacteriaceae</taxon>
        <taxon>Mucilaginibacter</taxon>
    </lineage>
</organism>
<feature type="transmembrane region" description="Helical" evidence="1">
    <location>
        <begin position="27"/>
        <end position="48"/>
    </location>
</feature>
<evidence type="ECO:0000313" key="3">
    <source>
        <dbReference type="Proteomes" id="UP001258315"/>
    </source>
</evidence>
<keyword evidence="3" id="KW-1185">Reference proteome</keyword>
<keyword evidence="1" id="KW-1133">Transmembrane helix</keyword>
<gene>
    <name evidence="2" type="ORF">QE417_003583</name>
</gene>
<feature type="transmembrane region" description="Helical" evidence="1">
    <location>
        <begin position="110"/>
        <end position="132"/>
    </location>
</feature>
<feature type="transmembrane region" description="Helical" evidence="1">
    <location>
        <begin position="82"/>
        <end position="98"/>
    </location>
</feature>
<evidence type="ECO:0000313" key="2">
    <source>
        <dbReference type="EMBL" id="MDT3404511.1"/>
    </source>
</evidence>
<name>A0ABU3GYK9_9SPHI</name>
<dbReference type="RefSeq" id="WP_311951893.1">
    <property type="nucleotide sequence ID" value="NZ_JAVLVU010000001.1"/>
</dbReference>
<reference evidence="3" key="1">
    <citation type="submission" date="2023-07" db="EMBL/GenBank/DDBJ databases">
        <title>Functional and genomic diversity of the sorghum phyllosphere microbiome.</title>
        <authorList>
            <person name="Shade A."/>
        </authorList>
    </citation>
    <scope>NUCLEOTIDE SEQUENCE [LARGE SCALE GENOMIC DNA]</scope>
    <source>
        <strain evidence="3">SORGH_AS_0422</strain>
    </source>
</reference>
<protein>
    <recommendedName>
        <fullName evidence="4">DUF962 domain-containing protein</fullName>
    </recommendedName>
</protein>
<feature type="transmembrane region" description="Helical" evidence="1">
    <location>
        <begin position="60"/>
        <end position="76"/>
    </location>
</feature>
<dbReference type="Proteomes" id="UP001258315">
    <property type="component" value="Unassembled WGS sequence"/>
</dbReference>
<keyword evidence="1" id="KW-0812">Transmembrane</keyword>
<evidence type="ECO:0000256" key="1">
    <source>
        <dbReference type="SAM" id="Phobius"/>
    </source>
</evidence>
<evidence type="ECO:0008006" key="4">
    <source>
        <dbReference type="Google" id="ProtNLM"/>
    </source>
</evidence>
<comment type="caution">
    <text evidence="2">The sequence shown here is derived from an EMBL/GenBank/DDBJ whole genome shotgun (WGS) entry which is preliminary data.</text>
</comment>
<sequence>MPSKIEQRPVDRYFEEVGTAYNKNAGVAALFVLLMLFGLVTLVWALPFPHLAFLGKYNGYLNWASFLIAGLIYYLLRLSPMVSYLMLFWLFGFSYGIIQLEGWQKAGGPALWVIGFSVFAFTLAVQLFAISASKISKGFNFLFKAPVWVLVLLLKKLGLKY</sequence>
<accession>A0ABU3GYK9</accession>
<proteinExistence type="predicted"/>
<dbReference type="EMBL" id="JAVLVU010000001">
    <property type="protein sequence ID" value="MDT3404511.1"/>
    <property type="molecule type" value="Genomic_DNA"/>
</dbReference>
<keyword evidence="1" id="KW-0472">Membrane</keyword>